<organism evidence="3 4">
    <name type="scientific">Erwinia psidii</name>
    <dbReference type="NCBI Taxonomy" id="69224"/>
    <lineage>
        <taxon>Bacteria</taxon>
        <taxon>Pseudomonadati</taxon>
        <taxon>Pseudomonadota</taxon>
        <taxon>Gammaproteobacteria</taxon>
        <taxon>Enterobacterales</taxon>
        <taxon>Erwiniaceae</taxon>
        <taxon>Erwinia</taxon>
    </lineage>
</organism>
<keyword evidence="2" id="KW-1133">Transmembrane helix</keyword>
<sequence>MQKDLTTLLIERDAQQHRAELEKLREENQRLLQQVSNKIDNAKAEITESAITKTMAVLNHTRAWLLAIVSALAVTLAVIGFVGVNGLTRQLTVYYTDTIHNWLRFDDGNSESHKILDNLRTSALLDSLSLRFAREKTHSSLTPTLNEAEKQRLMSIILNPAADDYQFRDALNLIIASRGIFGRVMADETGKKIADILADNHYNNGKKVTVLEAMSNDRALLPFTLKMLNSGNATYDENVLMDAFANVKQFDDQRARQFAEENLMRFKSANNRIELAKYLIDIDADSSAIDALINELGQQKKTLWQGDDRTLIFARIEHKLKATPPDVPALAAMIDSQIANGLDMSISTFGEGKPYFILSRDNFRQAFSQPESLVGNRQLVDAIVKHAPLNASRLQKICDFFQTRDRGLWLTTLMMKPAPDTRLSFDNGKTIQGSDILDTLWLRVEKRAGKYVLIATWREKSGHVDEGVITALSGGEQASYSVDFNSEQLRNYVWSDNSDYWQL</sequence>
<keyword evidence="2" id="KW-0812">Transmembrane</keyword>
<reference evidence="3 4" key="1">
    <citation type="submission" date="2018-10" db="EMBL/GenBank/DDBJ databases">
        <title>Draft genome sequence for the type isolate of Erwinia psidii, agent causal of bacterial blight in guava (Psidium guajava) and wilt and die-back of Eucalyptus spp.</title>
        <authorList>
            <person name="Hermenegildo P.S."/>
            <person name="Santos S.A."/>
            <person name="Guimaraes L.M.S."/>
            <person name="Vidigal P.M.P."/>
            <person name="Pereira I.C."/>
            <person name="Badel J.L."/>
            <person name="Alfenas-Zerbini P."/>
            <person name="Ferreira M.A.S.V."/>
            <person name="Alfenas A.C."/>
        </authorList>
    </citation>
    <scope>NUCLEOTIDE SEQUENCE [LARGE SCALE GENOMIC DNA]</scope>
    <source>
        <strain evidence="3 4">IBSBF 435</strain>
    </source>
</reference>
<proteinExistence type="predicted"/>
<dbReference type="OrthoDB" id="7014969at2"/>
<evidence type="ECO:0000256" key="2">
    <source>
        <dbReference type="SAM" id="Phobius"/>
    </source>
</evidence>
<accession>A0A3N6RYB7</accession>
<evidence type="ECO:0000256" key="1">
    <source>
        <dbReference type="SAM" id="Coils"/>
    </source>
</evidence>
<feature type="coiled-coil region" evidence="1">
    <location>
        <begin position="7"/>
        <end position="52"/>
    </location>
</feature>
<name>A0A3N6RYB7_9GAMM</name>
<dbReference type="AlphaFoldDB" id="A0A3N6RYB7"/>
<dbReference type="Proteomes" id="UP000279457">
    <property type="component" value="Unassembled WGS sequence"/>
</dbReference>
<feature type="transmembrane region" description="Helical" evidence="2">
    <location>
        <begin position="63"/>
        <end position="84"/>
    </location>
</feature>
<keyword evidence="1" id="KW-0175">Coiled coil</keyword>
<comment type="caution">
    <text evidence="3">The sequence shown here is derived from an EMBL/GenBank/DDBJ whole genome shotgun (WGS) entry which is preliminary data.</text>
</comment>
<evidence type="ECO:0000313" key="4">
    <source>
        <dbReference type="Proteomes" id="UP000279457"/>
    </source>
</evidence>
<keyword evidence="2" id="KW-0472">Membrane</keyword>
<dbReference type="RefSeq" id="WP_124233997.1">
    <property type="nucleotide sequence ID" value="NZ_RHHM01000012.1"/>
</dbReference>
<gene>
    <name evidence="3" type="ORF">EB241_15800</name>
</gene>
<evidence type="ECO:0000313" key="3">
    <source>
        <dbReference type="EMBL" id="RQM37417.1"/>
    </source>
</evidence>
<dbReference type="EMBL" id="RHHM01000012">
    <property type="protein sequence ID" value="RQM37417.1"/>
    <property type="molecule type" value="Genomic_DNA"/>
</dbReference>
<protein>
    <submittedName>
        <fullName evidence="3">Uncharacterized protein</fullName>
    </submittedName>
</protein>
<keyword evidence="4" id="KW-1185">Reference proteome</keyword>